<evidence type="ECO:0000256" key="1">
    <source>
        <dbReference type="SAM" id="Coils"/>
    </source>
</evidence>
<proteinExistence type="predicted"/>
<feature type="region of interest" description="Disordered" evidence="2">
    <location>
        <begin position="1"/>
        <end position="27"/>
    </location>
</feature>
<reference evidence="3" key="1">
    <citation type="submission" date="2021-06" db="EMBL/GenBank/DDBJ databases">
        <authorList>
            <person name="Hodson N. C."/>
            <person name="Mongue J. A."/>
            <person name="Jaron S. K."/>
        </authorList>
    </citation>
    <scope>NUCLEOTIDE SEQUENCE</scope>
</reference>
<evidence type="ECO:0000313" key="4">
    <source>
        <dbReference type="Proteomes" id="UP000708208"/>
    </source>
</evidence>
<gene>
    <name evidence="3" type="ORF">AFUS01_LOCUS17861</name>
</gene>
<protein>
    <submittedName>
        <fullName evidence="3">Uncharacterized protein</fullName>
    </submittedName>
</protein>
<name>A0A8J2P2Z3_9HEXA</name>
<feature type="region of interest" description="Disordered" evidence="2">
    <location>
        <begin position="62"/>
        <end position="83"/>
    </location>
</feature>
<feature type="coiled-coil region" evidence="1">
    <location>
        <begin position="90"/>
        <end position="117"/>
    </location>
</feature>
<feature type="non-terminal residue" evidence="3">
    <location>
        <position position="719"/>
    </location>
</feature>
<comment type="caution">
    <text evidence="3">The sequence shown here is derived from an EMBL/GenBank/DDBJ whole genome shotgun (WGS) entry which is preliminary data.</text>
</comment>
<evidence type="ECO:0000313" key="3">
    <source>
        <dbReference type="EMBL" id="CAG7729124.1"/>
    </source>
</evidence>
<sequence length="719" mass="82757">FNASIFSSHHSFTESEESANSSRERRISISSDKISLCSTIRRSSSESDISTVSINELKVSYHRSPSKVSPKKSPVKVDKMDPSNMTVDDIKKLMADHEKATREMMDWKKRAREAEEFNGTRFEDADATGGNQNVTQNTTFVGISPAQMNAIMTKQSESMAKMFEKYGPKSRPNFDNSPQESCIEIPQRHFNLNAAADEFEYHIPGSLSLIKIDPVVFRTNGDGSEGKGFNLQQILDNTRLKSWEGAEDHRVAEEFVVEFEKEMRPYVKNNKNYNILFSNKLEGVELVNFQNQMDLDAPWHENARKFIKEFSNNNVYTSDNTCLFKDKKNPNQSVTDFVTFWLKRMRWNPCAPSIWVAEMIVEKIKPFGYEFREVFKESKPEDSIENLIARITKMEQAGSRDIERRDISASSYYHQHMKSLIDKSSKKKNKSDNKSFSSSGSSGYQKPKINSNNSNNSNNNRTAQQNLLLKKFKPGQLFKKTINPKDPNSADMKKIASIEEVNLTENVEIYMLTDKEGNTDGRSIPSTDRKPTAKIISKKGDPIKKPTVPETPPVIKEKLYIMGGRIAYIGNRAALQFMKYVCFDTSKDEYILCQDSLTVPQINKILEEKTFDIPSTVDTALLSVGLQESVWTKKFDSSAFHHHLKKLVINLRDKHHFKKIIFMLTVPLRGREEDLEYWKTLQEVNSKLFYIGHKEEGCRFWNIFSFFVQRNELWPNEKK</sequence>
<evidence type="ECO:0000256" key="2">
    <source>
        <dbReference type="SAM" id="MobiDB-lite"/>
    </source>
</evidence>
<feature type="compositionally biased region" description="Basic residues" evidence="2">
    <location>
        <begin position="62"/>
        <end position="74"/>
    </location>
</feature>
<feature type="region of interest" description="Disordered" evidence="2">
    <location>
        <begin position="420"/>
        <end position="461"/>
    </location>
</feature>
<keyword evidence="4" id="KW-1185">Reference proteome</keyword>
<dbReference type="Proteomes" id="UP000708208">
    <property type="component" value="Unassembled WGS sequence"/>
</dbReference>
<dbReference type="EMBL" id="CAJVCH010173826">
    <property type="protein sequence ID" value="CAG7729124.1"/>
    <property type="molecule type" value="Genomic_DNA"/>
</dbReference>
<feature type="compositionally biased region" description="Low complexity" evidence="2">
    <location>
        <begin position="1"/>
        <end position="10"/>
    </location>
</feature>
<keyword evidence="1" id="KW-0175">Coiled coil</keyword>
<feature type="compositionally biased region" description="Low complexity" evidence="2">
    <location>
        <begin position="434"/>
        <end position="460"/>
    </location>
</feature>
<organism evidence="3 4">
    <name type="scientific">Allacma fusca</name>
    <dbReference type="NCBI Taxonomy" id="39272"/>
    <lineage>
        <taxon>Eukaryota</taxon>
        <taxon>Metazoa</taxon>
        <taxon>Ecdysozoa</taxon>
        <taxon>Arthropoda</taxon>
        <taxon>Hexapoda</taxon>
        <taxon>Collembola</taxon>
        <taxon>Symphypleona</taxon>
        <taxon>Sminthuridae</taxon>
        <taxon>Allacma</taxon>
    </lineage>
</organism>
<accession>A0A8J2P2Z3</accession>
<feature type="non-terminal residue" evidence="3">
    <location>
        <position position="1"/>
    </location>
</feature>
<dbReference type="AlphaFoldDB" id="A0A8J2P2Z3"/>